<dbReference type="PANTHER" id="PTHR15495">
    <property type="entry name" value="NEGATIVE REGULATOR OF VESICLE FORMATION-RELATED"/>
    <property type="match status" value="1"/>
</dbReference>
<keyword evidence="4 10" id="KW-0812">Transmembrane</keyword>
<feature type="transmembrane region" description="Helical" evidence="10">
    <location>
        <begin position="743"/>
        <end position="761"/>
    </location>
</feature>
<dbReference type="GO" id="GO:0006888">
    <property type="term" value="P:endoplasmic reticulum to Golgi vesicle-mediated transport"/>
    <property type="evidence" value="ECO:0007669"/>
    <property type="project" value="TreeGrafter"/>
</dbReference>
<dbReference type="SUPFAM" id="SSF53474">
    <property type="entry name" value="alpha/beta-Hydrolases"/>
    <property type="match status" value="1"/>
</dbReference>
<dbReference type="GO" id="GO:0015031">
    <property type="term" value="P:protein transport"/>
    <property type="evidence" value="ECO:0007669"/>
    <property type="project" value="UniProtKB-KW"/>
</dbReference>
<evidence type="ECO:0000256" key="6">
    <source>
        <dbReference type="ARBA" id="ARBA00022824"/>
    </source>
</evidence>
<comment type="subcellular location">
    <subcellularLocation>
        <location evidence="1">Endoplasmic reticulum membrane</location>
        <topology evidence="1">Multi-pass membrane protein</topology>
    </subcellularLocation>
</comment>
<evidence type="ECO:0000256" key="3">
    <source>
        <dbReference type="ARBA" id="ARBA00022448"/>
    </source>
</evidence>
<feature type="transmembrane region" description="Helical" evidence="10">
    <location>
        <begin position="593"/>
        <end position="614"/>
    </location>
</feature>
<dbReference type="PANTHER" id="PTHR15495:SF7">
    <property type="entry name" value="GPI INOSITOL-DEACYLASE"/>
    <property type="match status" value="1"/>
</dbReference>
<evidence type="ECO:0000259" key="11">
    <source>
        <dbReference type="Pfam" id="PF07819"/>
    </source>
</evidence>
<feature type="transmembrane region" description="Helical" evidence="10">
    <location>
        <begin position="682"/>
        <end position="705"/>
    </location>
</feature>
<feature type="transmembrane region" description="Helical" evidence="10">
    <location>
        <begin position="816"/>
        <end position="836"/>
    </location>
</feature>
<dbReference type="GO" id="GO:0050185">
    <property type="term" value="F:phosphatidylinositol deacylase activity"/>
    <property type="evidence" value="ECO:0007669"/>
    <property type="project" value="TreeGrafter"/>
</dbReference>
<keyword evidence="3 10" id="KW-0813">Transport</keyword>
<dbReference type="InterPro" id="IPR039529">
    <property type="entry name" value="PGAP1/BST1"/>
</dbReference>
<dbReference type="InterPro" id="IPR012908">
    <property type="entry name" value="PGAP1-ab_dom-like"/>
</dbReference>
<feature type="transmembrane region" description="Helical" evidence="10">
    <location>
        <begin position="717"/>
        <end position="737"/>
    </location>
</feature>
<evidence type="ECO:0000256" key="9">
    <source>
        <dbReference type="ARBA" id="ARBA00023136"/>
    </source>
</evidence>
<accession>A0A6P7TGX2</accession>
<dbReference type="KEGG" id="osn:115223978"/>
<evidence type="ECO:0000313" key="13">
    <source>
        <dbReference type="RefSeq" id="XP_029650603.1"/>
    </source>
</evidence>
<organism evidence="12 13">
    <name type="scientific">Octopus sinensis</name>
    <name type="common">East Asian common octopus</name>
    <dbReference type="NCBI Taxonomy" id="2607531"/>
    <lineage>
        <taxon>Eukaryota</taxon>
        <taxon>Metazoa</taxon>
        <taxon>Spiralia</taxon>
        <taxon>Lophotrochozoa</taxon>
        <taxon>Mollusca</taxon>
        <taxon>Cephalopoda</taxon>
        <taxon>Coleoidea</taxon>
        <taxon>Octopodiformes</taxon>
        <taxon>Octopoda</taxon>
        <taxon>Incirrata</taxon>
        <taxon>Octopodidae</taxon>
        <taxon>Octopus</taxon>
    </lineage>
</organism>
<keyword evidence="8 10" id="KW-1133">Transmembrane helix</keyword>
<evidence type="ECO:0000256" key="7">
    <source>
        <dbReference type="ARBA" id="ARBA00022927"/>
    </source>
</evidence>
<dbReference type="Pfam" id="PF07819">
    <property type="entry name" value="PGAP1"/>
    <property type="match status" value="1"/>
</dbReference>
<dbReference type="Pfam" id="PF24660">
    <property type="entry name" value="PGAP1_3rd"/>
    <property type="match status" value="1"/>
</dbReference>
<evidence type="ECO:0000313" key="12">
    <source>
        <dbReference type="Proteomes" id="UP000515154"/>
    </source>
</evidence>
<dbReference type="RefSeq" id="XP_029650603.1">
    <property type="nucleotide sequence ID" value="XM_029794743.2"/>
</dbReference>
<feature type="transmembrane region" description="Helical" evidence="10">
    <location>
        <begin position="782"/>
        <end position="801"/>
    </location>
</feature>
<dbReference type="Proteomes" id="UP000515154">
    <property type="component" value="Linkage group LG24"/>
</dbReference>
<sequence>MSPSLKLLIVLIVNSALLIGVLDVIFNVERNGCEMTYMYENPEYIRVPLSSKMLSKFPKYNLYVYGEGFYAQSLRSFNLHGIPVLFIPGNSGSHKQVRSLASVAFRKSENLPFLFNYFSVDLNEEISALNGGTLQDQTEFVGFCVKKILRLYKKARNPPSSVVVIGHSMGGLVARALFTLPDFDSSSIHTIITLATPHQSPVIVLDNYVSRFYEKVNEYWIDNSHTTLANITILSTGGGERDYQVPVWATSLDNIVLNGLGISTVTTSIPNAWVSTDHLCTVWCRQIVLIINRALFDMVDRNTNQITSNADFRLKVLNTYVHNHPGKIGPMRSWKKKINIEAKAPWILKEETSLRYSEERVTKLKYVVIPVATKDLDQFIAVSNVHSDSWVCGCKIPEGKQRCDTCTNLADKGHALLPRNSNKKYVLLEVSELAEYSHIILVIAPNLPPVSVSAEFYSSNERHLLSPLPTWFTLPFTFSRNAMYYRMHFQNKNNILKAYNIHLIPQNCKTSSSEDDDAGSVMSLKFSWTNLSTYKFIRKNEAGNITLKLLVPIPDYINQADASLHLFLNPDCNYGLKIDWALKETLGQFMRHYASLMPAFCVAHLLLALNLVLTSRRRNRQITIMDAVWAQKTDWIVVLPLVYIVECVLSHEFFAPYFDWLPTYNSDGLQTRGIWGKSSPPLLAAVTFAITYFHVAFVTLFFKVARLVFSFLIGQSRLFFVFCYILLAIVLIFSLVVAKSLCGSISILLSYMIYFFKVIYVGEQVKKSNHSSRNLNFALHQLIWVLWQWLMIFNMAPLIAWQRQLPKKLQLTPDSSQIIGFVTPFCISLLCICNNIVDRINQSIVSPVFYVCVLAILLYGTVHLYCVSMFVLVPIGLLSLFSLRPLKDGE</sequence>
<dbReference type="AlphaFoldDB" id="A0A6P7TGX2"/>
<comment type="function">
    <text evidence="10">Involved in inositol deacylation of GPI-anchored proteins which plays important roles in the quality control and ER-associated degradation of GPI-anchored proteins.</text>
</comment>
<dbReference type="EC" id="3.1.-.-" evidence="10"/>
<evidence type="ECO:0000256" key="2">
    <source>
        <dbReference type="ARBA" id="ARBA00006931"/>
    </source>
</evidence>
<keyword evidence="5 10" id="KW-0378">Hydrolase</keyword>
<dbReference type="InterPro" id="IPR029058">
    <property type="entry name" value="AB_hydrolase_fold"/>
</dbReference>
<keyword evidence="12" id="KW-1185">Reference proteome</keyword>
<gene>
    <name evidence="13" type="primary">LOC115223978</name>
</gene>
<feature type="transmembrane region" description="Helical" evidence="10">
    <location>
        <begin position="635"/>
        <end position="658"/>
    </location>
</feature>
<feature type="transmembrane region" description="Helical" evidence="10">
    <location>
        <begin position="7"/>
        <end position="26"/>
    </location>
</feature>
<feature type="transmembrane region" description="Helical" evidence="10">
    <location>
        <begin position="848"/>
        <end position="881"/>
    </location>
</feature>
<evidence type="ECO:0000256" key="4">
    <source>
        <dbReference type="ARBA" id="ARBA00022692"/>
    </source>
</evidence>
<reference evidence="13" key="1">
    <citation type="submission" date="2025-08" db="UniProtKB">
        <authorList>
            <consortium name="RefSeq"/>
        </authorList>
    </citation>
    <scope>IDENTIFICATION</scope>
</reference>
<feature type="domain" description="GPI inositol-deacylase PGAP1-like alpha/beta" evidence="11">
    <location>
        <begin position="79"/>
        <end position="298"/>
    </location>
</feature>
<evidence type="ECO:0000256" key="10">
    <source>
        <dbReference type="RuleBase" id="RU365011"/>
    </source>
</evidence>
<dbReference type="Gene3D" id="3.40.50.1820">
    <property type="entry name" value="alpha/beta hydrolase"/>
    <property type="match status" value="1"/>
</dbReference>
<keyword evidence="9 10" id="KW-0472">Membrane</keyword>
<protein>
    <recommendedName>
        <fullName evidence="10">GPI inositol-deacylase</fullName>
        <ecNumber evidence="10">3.1.-.-</ecNumber>
    </recommendedName>
</protein>
<dbReference type="GO" id="GO:0006505">
    <property type="term" value="P:GPI anchor metabolic process"/>
    <property type="evidence" value="ECO:0007669"/>
    <property type="project" value="TreeGrafter"/>
</dbReference>
<proteinExistence type="inferred from homology"/>
<evidence type="ECO:0000256" key="1">
    <source>
        <dbReference type="ARBA" id="ARBA00004477"/>
    </source>
</evidence>
<keyword evidence="7 10" id="KW-0653">Protein transport</keyword>
<evidence type="ECO:0000256" key="5">
    <source>
        <dbReference type="ARBA" id="ARBA00022801"/>
    </source>
</evidence>
<keyword evidence="6 10" id="KW-0256">Endoplasmic reticulum</keyword>
<comment type="similarity">
    <text evidence="2 10">Belongs to the GPI inositol-deacylase family.</text>
</comment>
<evidence type="ECO:0000256" key="8">
    <source>
        <dbReference type="ARBA" id="ARBA00022989"/>
    </source>
</evidence>
<name>A0A6P7TGX2_9MOLL</name>
<dbReference type="GO" id="GO:0005789">
    <property type="term" value="C:endoplasmic reticulum membrane"/>
    <property type="evidence" value="ECO:0007669"/>
    <property type="project" value="UniProtKB-SubCell"/>
</dbReference>